<dbReference type="SUPFAM" id="SSF81660">
    <property type="entry name" value="Metal cation-transporting ATPase, ATP-binding domain N"/>
    <property type="match status" value="1"/>
</dbReference>
<dbReference type="InterPro" id="IPR044492">
    <property type="entry name" value="P_typ_ATPase_HD_dom"/>
</dbReference>
<evidence type="ECO:0000256" key="7">
    <source>
        <dbReference type="ARBA" id="ARBA00022796"/>
    </source>
</evidence>
<comment type="catalytic activity">
    <reaction evidence="14">
        <text>Cu(+)(in) + ATP + H2O = Cu(+)(out) + ADP + phosphate + H(+)</text>
        <dbReference type="Rhea" id="RHEA:25792"/>
        <dbReference type="ChEBI" id="CHEBI:15377"/>
        <dbReference type="ChEBI" id="CHEBI:15378"/>
        <dbReference type="ChEBI" id="CHEBI:30616"/>
        <dbReference type="ChEBI" id="CHEBI:43474"/>
        <dbReference type="ChEBI" id="CHEBI:49552"/>
        <dbReference type="ChEBI" id="CHEBI:456216"/>
        <dbReference type="EC" id="7.2.2.8"/>
    </reaction>
</comment>
<evidence type="ECO:0000256" key="5">
    <source>
        <dbReference type="ARBA" id="ARBA00022723"/>
    </source>
</evidence>
<dbReference type="KEGG" id="marp:QYS47_32310"/>
<dbReference type="SUPFAM" id="SSF81665">
    <property type="entry name" value="Calcium ATPase, transmembrane domain M"/>
    <property type="match status" value="1"/>
</dbReference>
<dbReference type="Gene3D" id="3.40.1110.10">
    <property type="entry name" value="Calcium-transporting ATPase, cytoplasmic domain N"/>
    <property type="match status" value="1"/>
</dbReference>
<dbReference type="SFLD" id="SFLDF00027">
    <property type="entry name" value="p-type_atpase"/>
    <property type="match status" value="1"/>
</dbReference>
<dbReference type="Gene3D" id="1.20.1110.10">
    <property type="entry name" value="Calcium-transporting ATPase, transmembrane domain"/>
    <property type="match status" value="1"/>
</dbReference>
<keyword evidence="8" id="KW-0067">ATP-binding</keyword>
<feature type="transmembrane region" description="Helical" evidence="15">
    <location>
        <begin position="820"/>
        <end position="842"/>
    </location>
</feature>
<dbReference type="InterPro" id="IPR023214">
    <property type="entry name" value="HAD_sf"/>
</dbReference>
<dbReference type="NCBIfam" id="TIGR01494">
    <property type="entry name" value="ATPase_P-type"/>
    <property type="match status" value="3"/>
</dbReference>
<feature type="transmembrane region" description="Helical" evidence="15">
    <location>
        <begin position="725"/>
        <end position="751"/>
    </location>
</feature>
<evidence type="ECO:0000256" key="8">
    <source>
        <dbReference type="ARBA" id="ARBA00022840"/>
    </source>
</evidence>
<feature type="transmembrane region" description="Helical" evidence="15">
    <location>
        <begin position="683"/>
        <end position="704"/>
    </location>
</feature>
<dbReference type="PROSITE" id="PS00154">
    <property type="entry name" value="ATPASE_E1_E2"/>
    <property type="match status" value="1"/>
</dbReference>
<gene>
    <name evidence="17" type="ORF">QYS47_32310</name>
</gene>
<keyword evidence="11" id="KW-0186">Copper</keyword>
<evidence type="ECO:0000256" key="15">
    <source>
        <dbReference type="SAM" id="Phobius"/>
    </source>
</evidence>
<feature type="transmembrane region" description="Helical" evidence="15">
    <location>
        <begin position="649"/>
        <end position="671"/>
    </location>
</feature>
<feature type="transmembrane region" description="Helical" evidence="15">
    <location>
        <begin position="45"/>
        <end position="63"/>
    </location>
</feature>
<dbReference type="RefSeq" id="WP_322345953.1">
    <property type="nucleotide sequence ID" value="NZ_CP129968.2"/>
</dbReference>
<dbReference type="Pfam" id="PF13246">
    <property type="entry name" value="Cation_ATPase"/>
    <property type="match status" value="1"/>
</dbReference>
<keyword evidence="10 15" id="KW-1133">Transmembrane helix</keyword>
<evidence type="ECO:0000313" key="17">
    <source>
        <dbReference type="EMBL" id="WNB16929.1"/>
    </source>
</evidence>
<dbReference type="SFLD" id="SFLDG00002">
    <property type="entry name" value="C1.7:_P-type_atpase_like"/>
    <property type="match status" value="1"/>
</dbReference>
<dbReference type="SMART" id="SM00831">
    <property type="entry name" value="Cation_ATPase_N"/>
    <property type="match status" value="1"/>
</dbReference>
<evidence type="ECO:0000256" key="14">
    <source>
        <dbReference type="ARBA" id="ARBA00049289"/>
    </source>
</evidence>
<keyword evidence="6" id="KW-0547">Nucleotide-binding</keyword>
<keyword evidence="3" id="KW-0813">Transport</keyword>
<dbReference type="Pfam" id="PF00122">
    <property type="entry name" value="E1-E2_ATPase"/>
    <property type="match status" value="1"/>
</dbReference>
<dbReference type="InterPro" id="IPR001757">
    <property type="entry name" value="P_typ_ATPase"/>
</dbReference>
<dbReference type="InterPro" id="IPR018303">
    <property type="entry name" value="ATPase_P-typ_P_site"/>
</dbReference>
<dbReference type="GO" id="GO:0016887">
    <property type="term" value="F:ATP hydrolysis activity"/>
    <property type="evidence" value="ECO:0007669"/>
    <property type="project" value="InterPro"/>
</dbReference>
<dbReference type="InterPro" id="IPR006068">
    <property type="entry name" value="ATPase_P-typ_cation-transptr_C"/>
</dbReference>
<protein>
    <recommendedName>
        <fullName evidence="2">P-type Cu(+) transporter</fullName>
        <ecNumber evidence="2">7.2.2.8</ecNumber>
    </recommendedName>
</protein>
<dbReference type="Proteomes" id="UP001232019">
    <property type="component" value="Chromosome"/>
</dbReference>
<accession>A0AA51X3R4</accession>
<evidence type="ECO:0000256" key="12">
    <source>
        <dbReference type="ARBA" id="ARBA00023065"/>
    </source>
</evidence>
<dbReference type="InterPro" id="IPR036412">
    <property type="entry name" value="HAD-like_sf"/>
</dbReference>
<evidence type="ECO:0000256" key="11">
    <source>
        <dbReference type="ARBA" id="ARBA00023008"/>
    </source>
</evidence>
<proteinExistence type="predicted"/>
<dbReference type="AlphaFoldDB" id="A0AA51X3R4"/>
<dbReference type="InterPro" id="IPR004014">
    <property type="entry name" value="ATPase_P-typ_cation-transptr_N"/>
</dbReference>
<evidence type="ECO:0000256" key="10">
    <source>
        <dbReference type="ARBA" id="ARBA00022989"/>
    </source>
</evidence>
<feature type="domain" description="Cation-transporting P-type ATPase N-terminal" evidence="16">
    <location>
        <begin position="3"/>
        <end position="61"/>
    </location>
</feature>
<dbReference type="SFLD" id="SFLDS00003">
    <property type="entry name" value="Haloacid_Dehalogenase"/>
    <property type="match status" value="1"/>
</dbReference>
<dbReference type="InterPro" id="IPR023298">
    <property type="entry name" value="ATPase_P-typ_TM_dom_sf"/>
</dbReference>
<reference evidence="17" key="1">
    <citation type="submission" date="2023-08" db="EMBL/GenBank/DDBJ databases">
        <title>Comparative genomics and taxonomic characterization of three novel marine species of genus Marivirga.</title>
        <authorList>
            <person name="Muhammad N."/>
            <person name="Kim S.-G."/>
        </authorList>
    </citation>
    <scope>NUCLEOTIDE SEQUENCE</scope>
    <source>
        <strain evidence="17">BKB1-2</strain>
    </source>
</reference>
<keyword evidence="9" id="KW-1278">Translocase</keyword>
<dbReference type="GO" id="GO:0005524">
    <property type="term" value="F:ATP binding"/>
    <property type="evidence" value="ECO:0007669"/>
    <property type="project" value="UniProtKB-KW"/>
</dbReference>
<dbReference type="InterPro" id="IPR023299">
    <property type="entry name" value="ATPase_P-typ_cyto_dom_N"/>
</dbReference>
<evidence type="ECO:0000256" key="4">
    <source>
        <dbReference type="ARBA" id="ARBA00022692"/>
    </source>
</evidence>
<feature type="transmembrane region" description="Helical" evidence="15">
    <location>
        <begin position="69"/>
        <end position="88"/>
    </location>
</feature>
<feature type="transmembrane region" description="Helical" evidence="15">
    <location>
        <begin position="787"/>
        <end position="814"/>
    </location>
</feature>
<keyword evidence="7" id="KW-0187">Copper transport</keyword>
<dbReference type="Pfam" id="PF00690">
    <property type="entry name" value="Cation_ATPase_N"/>
    <property type="match status" value="1"/>
</dbReference>
<dbReference type="GO" id="GO:0012505">
    <property type="term" value="C:endomembrane system"/>
    <property type="evidence" value="ECO:0007669"/>
    <property type="project" value="UniProtKB-SubCell"/>
</dbReference>
<evidence type="ECO:0000256" key="3">
    <source>
        <dbReference type="ARBA" id="ARBA00022448"/>
    </source>
</evidence>
<evidence type="ECO:0000256" key="13">
    <source>
        <dbReference type="ARBA" id="ARBA00023136"/>
    </source>
</evidence>
<dbReference type="EC" id="7.2.2.8" evidence="2"/>
<dbReference type="EMBL" id="CP129968">
    <property type="protein sequence ID" value="WNB16929.1"/>
    <property type="molecule type" value="Genomic_DNA"/>
</dbReference>
<dbReference type="PRINTS" id="PR00119">
    <property type="entry name" value="CATATPASE"/>
</dbReference>
<keyword evidence="5" id="KW-0479">Metal-binding</keyword>
<dbReference type="InterPro" id="IPR008250">
    <property type="entry name" value="ATPase_P-typ_transduc_dom_A_sf"/>
</dbReference>
<evidence type="ECO:0000256" key="6">
    <source>
        <dbReference type="ARBA" id="ARBA00022741"/>
    </source>
</evidence>
<dbReference type="Gene3D" id="2.70.150.10">
    <property type="entry name" value="Calcium-transporting ATPase, cytoplasmic transduction domain A"/>
    <property type="match status" value="1"/>
</dbReference>
<dbReference type="Pfam" id="PF00689">
    <property type="entry name" value="Cation_ATPase_C"/>
    <property type="match status" value="1"/>
</dbReference>
<dbReference type="SUPFAM" id="SSF56784">
    <property type="entry name" value="HAD-like"/>
    <property type="match status" value="1"/>
</dbReference>
<dbReference type="PANTHER" id="PTHR42861">
    <property type="entry name" value="CALCIUM-TRANSPORTING ATPASE"/>
    <property type="match status" value="1"/>
</dbReference>
<evidence type="ECO:0000256" key="9">
    <source>
        <dbReference type="ARBA" id="ARBA00022967"/>
    </source>
</evidence>
<dbReference type="GO" id="GO:0140581">
    <property type="term" value="F:P-type monovalent copper transporter activity"/>
    <property type="evidence" value="ECO:0007669"/>
    <property type="project" value="UniProtKB-EC"/>
</dbReference>
<dbReference type="InterPro" id="IPR059000">
    <property type="entry name" value="ATPase_P-type_domA"/>
</dbReference>
<feature type="transmembrane region" description="Helical" evidence="15">
    <location>
        <begin position="249"/>
        <end position="274"/>
    </location>
</feature>
<dbReference type="SUPFAM" id="SSF81653">
    <property type="entry name" value="Calcium ATPase, transduction domain A"/>
    <property type="match status" value="1"/>
</dbReference>
<keyword evidence="4 15" id="KW-0812">Transmembrane</keyword>
<evidence type="ECO:0000256" key="1">
    <source>
        <dbReference type="ARBA" id="ARBA00004127"/>
    </source>
</evidence>
<organism evidence="17">
    <name type="scientific">Marivirga arenosa</name>
    <dbReference type="NCBI Taxonomy" id="3059076"/>
    <lineage>
        <taxon>Bacteria</taxon>
        <taxon>Pseudomonadati</taxon>
        <taxon>Bacteroidota</taxon>
        <taxon>Cytophagia</taxon>
        <taxon>Cytophagales</taxon>
        <taxon>Marivirgaceae</taxon>
        <taxon>Marivirga</taxon>
    </lineage>
</organism>
<dbReference type="GO" id="GO:0046872">
    <property type="term" value="F:metal ion binding"/>
    <property type="evidence" value="ECO:0007669"/>
    <property type="project" value="UniProtKB-KW"/>
</dbReference>
<keyword evidence="12" id="KW-0406">Ion transport</keyword>
<evidence type="ECO:0000259" key="16">
    <source>
        <dbReference type="SMART" id="SM00831"/>
    </source>
</evidence>
<evidence type="ECO:0000256" key="2">
    <source>
        <dbReference type="ARBA" id="ARBA00012517"/>
    </source>
</evidence>
<dbReference type="Gene3D" id="3.40.50.1000">
    <property type="entry name" value="HAD superfamily/HAD-like"/>
    <property type="match status" value="1"/>
</dbReference>
<feature type="transmembrane region" description="Helical" evidence="15">
    <location>
        <begin position="757"/>
        <end position="775"/>
    </location>
</feature>
<dbReference type="PRINTS" id="PR00120">
    <property type="entry name" value="HATPASE"/>
</dbReference>
<keyword evidence="13 15" id="KW-0472">Membrane</keyword>
<dbReference type="FunFam" id="3.40.50.1000:FF:000144">
    <property type="entry name" value="copper-transporting ATPase 1 isoform X2"/>
    <property type="match status" value="1"/>
</dbReference>
<sequence length="847" mass="93486">MNQQHKGLNDHQIHQKLKEYGPNVLARAHKMSPIKIFLSQFKSPLIIILIVAAIISFSVGFLPDQESKLVDTILILVIVLLSGIMGFVQDYNAEKTIEALQNLASPNSRVIRNGKEEEIDSSEIVPEDILVIESGDMITADVEILEAFQLEVDESVLTGESNSVKKKEGDLAFMNTYVLGGKATALVKATGMKTQIGKVADKLESLKREKSSFQIELNSLSKKLSITALIITIIITLIGIQKFGLYDSLLTAISLAVAAIPEGLPAVVVLALAVGSKIMAKRNALIRKLTKVESIGAVNIICTDKTGTLTKNEMTITHLYFNNTVHEVSKNSFKPQENEEGKMLMKCAYTCNNASVSKDELGQQKYFGSQTEIALKKYSAKHLDENFENSFSKTQEISFSSKRKMMSVVVEDESQKSFAFSKGAPEVLIEKCSFIMLNGKIEKLTESIKQEINQQNKDFAKKALRVLGFAFKEDITHSSDAEKDMVWLGLQAMIDPPRPEVYDAISDCKTAGIRVIMITGDNPITAAAIAKEVGLDSNHVLEGTDIDEMSDEQLNKALNDQTNIFARTTPFHKLRLLELLEEKNTVAMTGDGVNDALAIKKAAIGIAMGKKGTEVAKQASDIILLDDNFSTITNAIKQGRTIFYNIRKFINYLLTCNLAEVGIIFTATVFFSLDEPLLYPVQLLWINLLTDGLVALALGVDPSAEDVMKEAPRKLNEPIIDKKTAWLIVSIGIKMAALLIIVFIFVLPMGIERARTTLITGVVVFEFVRIGAIRYQEKIGWFANKWLVMGLIISLVLHVALIYSPLNSFFYLIPIGLKEWGIILSGAIIGYLFAISITSIIMKTVKT</sequence>
<comment type="subcellular location">
    <subcellularLocation>
        <location evidence="1">Endomembrane system</location>
        <topology evidence="1">Multi-pass membrane protein</topology>
    </subcellularLocation>
</comment>
<name>A0AA51X3R4_9BACT</name>
<dbReference type="GO" id="GO:0016020">
    <property type="term" value="C:membrane"/>
    <property type="evidence" value="ECO:0007669"/>
    <property type="project" value="InterPro"/>
</dbReference>
<feature type="transmembrane region" description="Helical" evidence="15">
    <location>
        <begin position="224"/>
        <end position="243"/>
    </location>
</feature>